<dbReference type="Proteomes" id="UP001054837">
    <property type="component" value="Unassembled WGS sequence"/>
</dbReference>
<evidence type="ECO:0000313" key="1">
    <source>
        <dbReference type="EMBL" id="GIY46469.1"/>
    </source>
</evidence>
<dbReference type="AlphaFoldDB" id="A0AAV4TL54"/>
<reference evidence="1 2" key="1">
    <citation type="submission" date="2021-06" db="EMBL/GenBank/DDBJ databases">
        <title>Caerostris darwini draft genome.</title>
        <authorList>
            <person name="Kono N."/>
            <person name="Arakawa K."/>
        </authorList>
    </citation>
    <scope>NUCLEOTIDE SEQUENCE [LARGE SCALE GENOMIC DNA]</scope>
</reference>
<keyword evidence="2" id="KW-1185">Reference proteome</keyword>
<comment type="caution">
    <text evidence="1">The sequence shown here is derived from an EMBL/GenBank/DDBJ whole genome shotgun (WGS) entry which is preliminary data.</text>
</comment>
<name>A0AAV4TL54_9ARAC</name>
<protein>
    <submittedName>
        <fullName evidence="1">Uncharacterized protein</fullName>
    </submittedName>
</protein>
<dbReference type="EMBL" id="BPLQ01009767">
    <property type="protein sequence ID" value="GIY46469.1"/>
    <property type="molecule type" value="Genomic_DNA"/>
</dbReference>
<accession>A0AAV4TL54</accession>
<organism evidence="1 2">
    <name type="scientific">Caerostris darwini</name>
    <dbReference type="NCBI Taxonomy" id="1538125"/>
    <lineage>
        <taxon>Eukaryota</taxon>
        <taxon>Metazoa</taxon>
        <taxon>Ecdysozoa</taxon>
        <taxon>Arthropoda</taxon>
        <taxon>Chelicerata</taxon>
        <taxon>Arachnida</taxon>
        <taxon>Araneae</taxon>
        <taxon>Araneomorphae</taxon>
        <taxon>Entelegynae</taxon>
        <taxon>Araneoidea</taxon>
        <taxon>Araneidae</taxon>
        <taxon>Caerostris</taxon>
    </lineage>
</organism>
<sequence length="104" mass="11221">MSPFEWDFCGGGISINRFESSPGGCCFPGYAPLPFLVPTGTSSLSLSPKLFSSSPPLTLSSGRIWISIYTVEDSPVLNVQMASLSLKSVFWSGWYSRCKGWGGL</sequence>
<proteinExistence type="predicted"/>
<evidence type="ECO:0000313" key="2">
    <source>
        <dbReference type="Proteomes" id="UP001054837"/>
    </source>
</evidence>
<gene>
    <name evidence="1" type="ORF">CDAR_457991</name>
</gene>